<feature type="active site" description="Proton acceptor" evidence="3">
    <location>
        <position position="181"/>
    </location>
</feature>
<evidence type="ECO:0000256" key="1">
    <source>
        <dbReference type="ARBA" id="ARBA00037999"/>
    </source>
</evidence>
<dbReference type="PANTHER" id="PTHR30244:SF34">
    <property type="entry name" value="DTDP-4-AMINO-4,6-DIDEOXYGALACTOSE TRANSAMINASE"/>
    <property type="match status" value="1"/>
</dbReference>
<dbReference type="InterPro" id="IPR015421">
    <property type="entry name" value="PyrdxlP-dep_Trfase_major"/>
</dbReference>
<dbReference type="PIRSF" id="PIRSF000390">
    <property type="entry name" value="PLP_StrS"/>
    <property type="match status" value="1"/>
</dbReference>
<dbReference type="CDD" id="cd00616">
    <property type="entry name" value="AHBA_syn"/>
    <property type="match status" value="1"/>
</dbReference>
<dbReference type="Pfam" id="PF01041">
    <property type="entry name" value="DegT_DnrJ_EryC1"/>
    <property type="match status" value="1"/>
</dbReference>
<name>A0A0A8H242_9BACT</name>
<feature type="modified residue" description="N6-(pyridoxal phosphate)lysine" evidence="4">
    <location>
        <position position="181"/>
    </location>
</feature>
<evidence type="ECO:0000256" key="2">
    <source>
        <dbReference type="NCBIfam" id="TIGR03588"/>
    </source>
</evidence>
<dbReference type="Gene3D" id="3.90.1150.10">
    <property type="entry name" value="Aspartate Aminotransferase, domain 1"/>
    <property type="match status" value="1"/>
</dbReference>
<dbReference type="GO" id="GO:0008483">
    <property type="term" value="F:transaminase activity"/>
    <property type="evidence" value="ECO:0007669"/>
    <property type="project" value="UniProtKB-KW"/>
</dbReference>
<dbReference type="AlphaFoldDB" id="A0A0A8H242"/>
<evidence type="ECO:0000256" key="4">
    <source>
        <dbReference type="PIRSR" id="PIRSR000390-2"/>
    </source>
</evidence>
<evidence type="ECO:0000256" key="5">
    <source>
        <dbReference type="RuleBase" id="RU004508"/>
    </source>
</evidence>
<evidence type="ECO:0000313" key="7">
    <source>
        <dbReference type="Proteomes" id="UP000031163"/>
    </source>
</evidence>
<dbReference type="InterPro" id="IPR020026">
    <property type="entry name" value="PseC"/>
</dbReference>
<dbReference type="GO" id="GO:0030170">
    <property type="term" value="F:pyridoxal phosphate binding"/>
    <property type="evidence" value="ECO:0007669"/>
    <property type="project" value="TreeGrafter"/>
</dbReference>
<dbReference type="PANTHER" id="PTHR30244">
    <property type="entry name" value="TRANSAMINASE"/>
    <property type="match status" value="1"/>
</dbReference>
<dbReference type="Gene3D" id="3.40.640.10">
    <property type="entry name" value="Type I PLP-dependent aspartate aminotransferase-like (Major domain)"/>
    <property type="match status" value="1"/>
</dbReference>
<dbReference type="Proteomes" id="UP000031163">
    <property type="component" value="Chromosome"/>
</dbReference>
<dbReference type="InterPro" id="IPR015424">
    <property type="entry name" value="PyrdxlP-dep_Trfase"/>
</dbReference>
<sequence>MITYSHQNIDKSDIKSVINALQDDFLTGGSKVEAFEEALCEYVGTQYACVLNSATSALHLAYLSLNVKDKIVLTTPMSFVATSNAALMAGAKIEFIDIKFDGNINENKLKLRLEKDHKNIGAVCVVDFAGNSVELDEIINLCKSYNIPLIDDASHALGANYKKDKVGSKADLNIFSFHPVKPITTFEGGAVLSNDKELIEKIKLLRSHGIVKKRLWDSDMIELGYNYRLSDVACALGINQLKKLDINLEKREHIASFYDKEFTDNPYFSIIKIKDYKKSSRHLYPILLNKEFYCEKEFIFERLLDYGIGVQVHYKPTYQFNFYKKLLGDIKLPNADDFYKAELSIPCHQEMSIEDAIFIKDKLFEILQQTKKGCY</sequence>
<reference evidence="6 7" key="1">
    <citation type="journal article" date="2014" name="Genome Biol. Evol.">
        <title>Comparative Genomics of the Campylobacter lari Group.</title>
        <authorList>
            <person name="Miller W.G."/>
            <person name="Yee E."/>
            <person name="Chapman M.H."/>
            <person name="Smith T.P."/>
            <person name="Bono J.L."/>
            <person name="Huynh S."/>
            <person name="Parker C.T."/>
            <person name="Vandamme P."/>
            <person name="Luong K."/>
            <person name="Korlach J."/>
        </authorList>
    </citation>
    <scope>NUCLEOTIDE SEQUENCE [LARGE SCALE GENOMIC DNA]</scope>
    <source>
        <strain evidence="6 7">NCTC 12927</strain>
    </source>
</reference>
<dbReference type="HOGENOM" id="CLU_033332_0_3_7"/>
<dbReference type="KEGG" id="cis:CINS_1262"/>
<organism evidence="6 7">
    <name type="scientific">Campylobacter insulaenigrae NCTC 12927</name>
    <dbReference type="NCBI Taxonomy" id="1031564"/>
    <lineage>
        <taxon>Bacteria</taxon>
        <taxon>Pseudomonadati</taxon>
        <taxon>Campylobacterota</taxon>
        <taxon>Epsilonproteobacteria</taxon>
        <taxon>Campylobacterales</taxon>
        <taxon>Campylobacteraceae</taxon>
        <taxon>Campylobacter</taxon>
    </lineage>
</organism>
<protein>
    <recommendedName>
        <fullName evidence="2">UDP-4-amino-4,6-dideoxy-N-acetyl-beta-L-altrosamine transaminase</fullName>
        <ecNumber evidence="2">2.6.1.92</ecNumber>
    </recommendedName>
</protein>
<comment type="similarity">
    <text evidence="1 5">Belongs to the DegT/DnrJ/EryC1 family.</text>
</comment>
<dbReference type="GeneID" id="74432044"/>
<keyword evidence="6" id="KW-0808">Transferase</keyword>
<gene>
    <name evidence="6" type="primary">pseC</name>
    <name evidence="6" type="ORF">CINS_1262</name>
</gene>
<dbReference type="EC" id="2.6.1.92" evidence="2"/>
<evidence type="ECO:0000256" key="3">
    <source>
        <dbReference type="PIRSR" id="PIRSR000390-1"/>
    </source>
</evidence>
<evidence type="ECO:0000313" key="6">
    <source>
        <dbReference type="EMBL" id="AJC88218.1"/>
    </source>
</evidence>
<dbReference type="InterPro" id="IPR000653">
    <property type="entry name" value="DegT/StrS_aminotransferase"/>
</dbReference>
<accession>A0A0A8H242</accession>
<keyword evidence="4 5" id="KW-0663">Pyridoxal phosphate</keyword>
<dbReference type="SUPFAM" id="SSF53383">
    <property type="entry name" value="PLP-dependent transferases"/>
    <property type="match status" value="1"/>
</dbReference>
<dbReference type="NCBIfam" id="TIGR03588">
    <property type="entry name" value="PseC"/>
    <property type="match status" value="1"/>
</dbReference>
<dbReference type="EMBL" id="CP007770">
    <property type="protein sequence ID" value="AJC88218.1"/>
    <property type="molecule type" value="Genomic_DNA"/>
</dbReference>
<dbReference type="InterPro" id="IPR015422">
    <property type="entry name" value="PyrdxlP-dep_Trfase_small"/>
</dbReference>
<dbReference type="STRING" id="1031564.CINS_1262"/>
<dbReference type="RefSeq" id="WP_039650802.1">
    <property type="nucleotide sequence ID" value="NZ_CP007770.1"/>
</dbReference>
<dbReference type="GO" id="GO:0000271">
    <property type="term" value="P:polysaccharide biosynthetic process"/>
    <property type="evidence" value="ECO:0007669"/>
    <property type="project" value="TreeGrafter"/>
</dbReference>
<keyword evidence="6" id="KW-0032">Aminotransferase</keyword>
<proteinExistence type="inferred from homology"/>